<keyword evidence="5" id="KW-0456">Lyase</keyword>
<dbReference type="AlphaFoldDB" id="A0A1A6HBI5"/>
<organism evidence="8 9">
    <name type="scientific">Neotoma lepida</name>
    <name type="common">Desert woodrat</name>
    <dbReference type="NCBI Taxonomy" id="56216"/>
    <lineage>
        <taxon>Eukaryota</taxon>
        <taxon>Metazoa</taxon>
        <taxon>Chordata</taxon>
        <taxon>Craniata</taxon>
        <taxon>Vertebrata</taxon>
        <taxon>Euteleostomi</taxon>
        <taxon>Mammalia</taxon>
        <taxon>Eutheria</taxon>
        <taxon>Euarchontoglires</taxon>
        <taxon>Glires</taxon>
        <taxon>Rodentia</taxon>
        <taxon>Myomorpha</taxon>
        <taxon>Muroidea</taxon>
        <taxon>Cricetidae</taxon>
        <taxon>Neotominae</taxon>
        <taxon>Neotoma</taxon>
    </lineage>
</organism>
<dbReference type="GO" id="GO:0000015">
    <property type="term" value="C:phosphopyruvate hydratase complex"/>
    <property type="evidence" value="ECO:0007669"/>
    <property type="project" value="InterPro"/>
</dbReference>
<keyword evidence="9" id="KW-1185">Reference proteome</keyword>
<dbReference type="GO" id="GO:0000287">
    <property type="term" value="F:magnesium ion binding"/>
    <property type="evidence" value="ECO:0007669"/>
    <property type="project" value="InterPro"/>
</dbReference>
<feature type="domain" description="Enolase C-terminal TIM barrel" evidence="7">
    <location>
        <begin position="102"/>
        <end position="238"/>
    </location>
</feature>
<dbReference type="EMBL" id="LZPO01035157">
    <property type="protein sequence ID" value="OBS75923.1"/>
    <property type="molecule type" value="Genomic_DNA"/>
</dbReference>
<keyword evidence="4" id="KW-0324">Glycolysis</keyword>
<dbReference type="InterPro" id="IPR029017">
    <property type="entry name" value="Enolase-like_N"/>
</dbReference>
<evidence type="ECO:0000256" key="5">
    <source>
        <dbReference type="ARBA" id="ARBA00023239"/>
    </source>
</evidence>
<dbReference type="Gene3D" id="3.20.20.120">
    <property type="entry name" value="Enolase-like C-terminal domain"/>
    <property type="match status" value="1"/>
</dbReference>
<evidence type="ECO:0000256" key="3">
    <source>
        <dbReference type="ARBA" id="ARBA00012058"/>
    </source>
</evidence>
<evidence type="ECO:0000256" key="1">
    <source>
        <dbReference type="ARBA" id="ARBA00005031"/>
    </source>
</evidence>
<protein>
    <recommendedName>
        <fullName evidence="3">phosphopyruvate hydratase</fullName>
        <ecNumber evidence="3">4.2.1.11</ecNumber>
    </recommendedName>
    <alternativeName>
        <fullName evidence="6">2-phospho-D-glycerate hydro-lyase</fullName>
    </alternativeName>
</protein>
<dbReference type="SMART" id="SM01192">
    <property type="entry name" value="Enolase_C"/>
    <property type="match status" value="1"/>
</dbReference>
<sequence>TTLGVSKAVVHINKTIASALGSKKLNVVQQEKIDKPMVKMDGTEKKSKFGTNAILDSIPDCLKSCCCGKRGCPCTFTSLIWLVFLNFQCDQLWFSCWQQAGHARVHDPASEVSTFWEAIHIGAEVYYHLKNVIKKKYRMNTTNVSDEDRFVPNILENQEPLELLNATIEKAGYTDQVFISMDLAASEFRRSGKYDLNFKSPVTPTVVSIEDPFDQNYWEVQQKCTANAAIQEVGNDLT</sequence>
<accession>A0A1A6HBI5</accession>
<gene>
    <name evidence="8" type="ORF">A6R68_17624</name>
</gene>
<comment type="pathway">
    <text evidence="1">Carbohydrate degradation; glycolysis; pyruvate from D-glyceraldehyde 3-phosphate: step 4/5.</text>
</comment>
<reference evidence="8 9" key="1">
    <citation type="submission" date="2016-06" db="EMBL/GenBank/DDBJ databases">
        <title>The Draft Genome Sequence and Annotation of the Desert Woodrat Neotoma lepida.</title>
        <authorList>
            <person name="Campbell M."/>
            <person name="Oakeson K.F."/>
            <person name="Yandell M."/>
            <person name="Halpert J.R."/>
            <person name="Dearing D."/>
        </authorList>
    </citation>
    <scope>NUCLEOTIDE SEQUENCE [LARGE SCALE GENOMIC DNA]</scope>
    <source>
        <strain evidence="8">417</strain>
        <tissue evidence="8">Liver</tissue>
    </source>
</reference>
<name>A0A1A6HBI5_NEOLE</name>
<dbReference type="Pfam" id="PF00113">
    <property type="entry name" value="Enolase_C"/>
    <property type="match status" value="1"/>
</dbReference>
<dbReference type="PANTHER" id="PTHR11902:SF55">
    <property type="entry name" value="ALPHA-ENOLASE"/>
    <property type="match status" value="1"/>
</dbReference>
<dbReference type="InterPro" id="IPR020811">
    <property type="entry name" value="Enolase_N"/>
</dbReference>
<dbReference type="GO" id="GO:0004634">
    <property type="term" value="F:phosphopyruvate hydratase activity"/>
    <property type="evidence" value="ECO:0007669"/>
    <property type="project" value="UniProtKB-EC"/>
</dbReference>
<dbReference type="InterPro" id="IPR020810">
    <property type="entry name" value="Enolase_C"/>
</dbReference>
<evidence type="ECO:0000313" key="8">
    <source>
        <dbReference type="EMBL" id="OBS75923.1"/>
    </source>
</evidence>
<evidence type="ECO:0000256" key="4">
    <source>
        <dbReference type="ARBA" id="ARBA00023152"/>
    </source>
</evidence>
<dbReference type="PANTHER" id="PTHR11902">
    <property type="entry name" value="ENOLASE"/>
    <property type="match status" value="1"/>
</dbReference>
<dbReference type="GO" id="GO:0006096">
    <property type="term" value="P:glycolytic process"/>
    <property type="evidence" value="ECO:0007669"/>
    <property type="project" value="UniProtKB-UniPathway"/>
</dbReference>
<evidence type="ECO:0000259" key="7">
    <source>
        <dbReference type="SMART" id="SM01192"/>
    </source>
</evidence>
<dbReference type="SUPFAM" id="SSF51604">
    <property type="entry name" value="Enolase C-terminal domain-like"/>
    <property type="match status" value="1"/>
</dbReference>
<dbReference type="Gene3D" id="3.30.390.10">
    <property type="entry name" value="Enolase-like, N-terminal domain"/>
    <property type="match status" value="1"/>
</dbReference>
<dbReference type="Pfam" id="PF03952">
    <property type="entry name" value="Enolase_N"/>
    <property type="match status" value="1"/>
</dbReference>
<dbReference type="EC" id="4.2.1.11" evidence="3"/>
<dbReference type="InterPro" id="IPR036849">
    <property type="entry name" value="Enolase-like_C_sf"/>
</dbReference>
<comment type="similarity">
    <text evidence="2">Belongs to the enolase family.</text>
</comment>
<dbReference type="Proteomes" id="UP000092124">
    <property type="component" value="Unassembled WGS sequence"/>
</dbReference>
<dbReference type="STRING" id="56216.A0A1A6HBI5"/>
<evidence type="ECO:0000256" key="6">
    <source>
        <dbReference type="ARBA" id="ARBA00031125"/>
    </source>
</evidence>
<dbReference type="InterPro" id="IPR000941">
    <property type="entry name" value="Enolase"/>
</dbReference>
<dbReference type="UniPathway" id="UPA00109">
    <property type="reaction ID" value="UER00187"/>
</dbReference>
<comment type="caution">
    <text evidence="8">The sequence shown here is derived from an EMBL/GenBank/DDBJ whole genome shotgun (WGS) entry which is preliminary data.</text>
</comment>
<dbReference type="SUPFAM" id="SSF54826">
    <property type="entry name" value="Enolase N-terminal domain-like"/>
    <property type="match status" value="1"/>
</dbReference>
<dbReference type="OrthoDB" id="1739814at2759"/>
<feature type="non-terminal residue" evidence="8">
    <location>
        <position position="1"/>
    </location>
</feature>
<evidence type="ECO:0000313" key="9">
    <source>
        <dbReference type="Proteomes" id="UP000092124"/>
    </source>
</evidence>
<feature type="non-terminal residue" evidence="8">
    <location>
        <position position="238"/>
    </location>
</feature>
<evidence type="ECO:0000256" key="2">
    <source>
        <dbReference type="ARBA" id="ARBA00009604"/>
    </source>
</evidence>
<proteinExistence type="inferred from homology"/>